<comment type="similarity">
    <text evidence="10">Belongs to the peptidase S1 family. CLIP subfamily.</text>
</comment>
<name>A0AAV1JSB2_9NEOP</name>
<evidence type="ECO:0000256" key="1">
    <source>
        <dbReference type="ARBA" id="ARBA00022670"/>
    </source>
</evidence>
<keyword evidence="9" id="KW-0325">Glycoprotein</keyword>
<evidence type="ECO:0000256" key="11">
    <source>
        <dbReference type="SAM" id="SignalP"/>
    </source>
</evidence>
<dbReference type="AlphaFoldDB" id="A0AAV1JSB2"/>
<keyword evidence="3 11" id="KW-0732">Signal</keyword>
<dbReference type="InterPro" id="IPR018114">
    <property type="entry name" value="TRYPSIN_HIS"/>
</dbReference>
<dbReference type="InterPro" id="IPR038565">
    <property type="entry name" value="CLIP_sf"/>
</dbReference>
<gene>
    <name evidence="13" type="ORF">LNINA_LOCUS11363</name>
</gene>
<evidence type="ECO:0000256" key="5">
    <source>
        <dbReference type="ARBA" id="ARBA00022825"/>
    </source>
</evidence>
<evidence type="ECO:0000256" key="4">
    <source>
        <dbReference type="ARBA" id="ARBA00022801"/>
    </source>
</evidence>
<feature type="domain" description="Peptidase S1" evidence="12">
    <location>
        <begin position="152"/>
        <end position="396"/>
    </location>
</feature>
<keyword evidence="7" id="KW-0865">Zymogen</keyword>
<dbReference type="Gene3D" id="3.30.1640.30">
    <property type="match status" value="1"/>
</dbReference>
<sequence>MFLPKLIITLFVLGVSGSDFERHCRDCMVYTSCSSAKERVAKYQNQDTLNLFERANCGYEDTRPKVCCSDFRVSAPSFQNRAASTEDYYNKEIIYEEGDEDAQETTEEPVIRSQYHIENITSTDNSEMSPEMTNKLRLLTNYNCGQILGRRIVGGTRAELYEFPWMALISYKTVDDLDFSCGGSIISSRYILTAAHCITPHILGVRVGEYIINDDAPDCNFDGSICSPPYIDLGVEYSSIIVHEHYNPDDKSNDIALIPLLEDIDFTQDNLAPVCLPITERLRSKDLSGKEVTVAGWGVTETGKKSGYLLKVNLKVQPEDTCRKYHSTMICAGSGDGRDSCGADSGGPLMFSSEYYGSTRFVQFGLVSYGQVRCGSDVGYYTDVRQYIDWILRNIRE</sequence>
<feature type="chain" id="PRO_5043875098" description="Peptidase S1 domain-containing protein" evidence="11">
    <location>
        <begin position="18"/>
        <end position="397"/>
    </location>
</feature>
<dbReference type="InterPro" id="IPR001254">
    <property type="entry name" value="Trypsin_dom"/>
</dbReference>
<dbReference type="GO" id="GO:0051604">
    <property type="term" value="P:protein maturation"/>
    <property type="evidence" value="ECO:0007669"/>
    <property type="project" value="UniProtKB-ARBA"/>
</dbReference>
<dbReference type="FunFam" id="2.40.10.10:FF:000078">
    <property type="entry name" value="Serine protease H137"/>
    <property type="match status" value="1"/>
</dbReference>
<dbReference type="InterPro" id="IPR051487">
    <property type="entry name" value="Ser/Thr_Proteases_Immune/Dev"/>
</dbReference>
<evidence type="ECO:0000313" key="13">
    <source>
        <dbReference type="EMBL" id="CAK1552312.1"/>
    </source>
</evidence>
<dbReference type="EMBL" id="CAVLEF010000140">
    <property type="protein sequence ID" value="CAK1552312.1"/>
    <property type="molecule type" value="Genomic_DNA"/>
</dbReference>
<evidence type="ECO:0000256" key="6">
    <source>
        <dbReference type="ARBA" id="ARBA00022837"/>
    </source>
</evidence>
<dbReference type="PROSITE" id="PS50240">
    <property type="entry name" value="TRYPSIN_DOM"/>
    <property type="match status" value="1"/>
</dbReference>
<dbReference type="InterPro" id="IPR043504">
    <property type="entry name" value="Peptidase_S1_PA_chymotrypsin"/>
</dbReference>
<evidence type="ECO:0000313" key="14">
    <source>
        <dbReference type="Proteomes" id="UP001497472"/>
    </source>
</evidence>
<keyword evidence="1" id="KW-0645">Protease</keyword>
<keyword evidence="6" id="KW-0106">Calcium</keyword>
<keyword evidence="8" id="KW-1015">Disulfide bond</keyword>
<evidence type="ECO:0000256" key="7">
    <source>
        <dbReference type="ARBA" id="ARBA00023145"/>
    </source>
</evidence>
<evidence type="ECO:0000256" key="10">
    <source>
        <dbReference type="ARBA" id="ARBA00024195"/>
    </source>
</evidence>
<dbReference type="Pfam" id="PF00089">
    <property type="entry name" value="Trypsin"/>
    <property type="match status" value="1"/>
</dbReference>
<dbReference type="InterPro" id="IPR009003">
    <property type="entry name" value="Peptidase_S1_PA"/>
</dbReference>
<dbReference type="GO" id="GO:0004252">
    <property type="term" value="F:serine-type endopeptidase activity"/>
    <property type="evidence" value="ECO:0007669"/>
    <property type="project" value="InterPro"/>
</dbReference>
<comment type="caution">
    <text evidence="13">The sequence shown here is derived from an EMBL/GenBank/DDBJ whole genome shotgun (WGS) entry which is preliminary data.</text>
</comment>
<reference evidence="13 14" key="1">
    <citation type="submission" date="2023-11" db="EMBL/GenBank/DDBJ databases">
        <authorList>
            <person name="Okamura Y."/>
        </authorList>
    </citation>
    <scope>NUCLEOTIDE SEQUENCE [LARGE SCALE GENOMIC DNA]</scope>
</reference>
<keyword evidence="5" id="KW-0720">Serine protease</keyword>
<dbReference type="Proteomes" id="UP001497472">
    <property type="component" value="Unassembled WGS sequence"/>
</dbReference>
<dbReference type="Gene3D" id="2.40.10.10">
    <property type="entry name" value="Trypsin-like serine proteases"/>
    <property type="match status" value="2"/>
</dbReference>
<dbReference type="InterPro" id="IPR001314">
    <property type="entry name" value="Peptidase_S1A"/>
</dbReference>
<dbReference type="GO" id="GO:0046872">
    <property type="term" value="F:metal ion binding"/>
    <property type="evidence" value="ECO:0007669"/>
    <property type="project" value="UniProtKB-KW"/>
</dbReference>
<accession>A0AAV1JSB2</accession>
<evidence type="ECO:0000256" key="2">
    <source>
        <dbReference type="ARBA" id="ARBA00022723"/>
    </source>
</evidence>
<dbReference type="PROSITE" id="PS00134">
    <property type="entry name" value="TRYPSIN_HIS"/>
    <property type="match status" value="1"/>
</dbReference>
<dbReference type="FunFam" id="2.40.10.10:FF:000028">
    <property type="entry name" value="Serine protease easter"/>
    <property type="match status" value="1"/>
</dbReference>
<evidence type="ECO:0000256" key="9">
    <source>
        <dbReference type="ARBA" id="ARBA00023180"/>
    </source>
</evidence>
<dbReference type="SMART" id="SM00020">
    <property type="entry name" value="Tryp_SPc"/>
    <property type="match status" value="1"/>
</dbReference>
<keyword evidence="14" id="KW-1185">Reference proteome</keyword>
<feature type="signal peptide" evidence="11">
    <location>
        <begin position="1"/>
        <end position="17"/>
    </location>
</feature>
<evidence type="ECO:0000256" key="8">
    <source>
        <dbReference type="ARBA" id="ARBA00023157"/>
    </source>
</evidence>
<organism evidence="13 14">
    <name type="scientific">Leptosia nina</name>
    <dbReference type="NCBI Taxonomy" id="320188"/>
    <lineage>
        <taxon>Eukaryota</taxon>
        <taxon>Metazoa</taxon>
        <taxon>Ecdysozoa</taxon>
        <taxon>Arthropoda</taxon>
        <taxon>Hexapoda</taxon>
        <taxon>Insecta</taxon>
        <taxon>Pterygota</taxon>
        <taxon>Neoptera</taxon>
        <taxon>Endopterygota</taxon>
        <taxon>Lepidoptera</taxon>
        <taxon>Glossata</taxon>
        <taxon>Ditrysia</taxon>
        <taxon>Papilionoidea</taxon>
        <taxon>Pieridae</taxon>
        <taxon>Pierinae</taxon>
        <taxon>Leptosia</taxon>
    </lineage>
</organism>
<keyword evidence="4" id="KW-0378">Hydrolase</keyword>
<protein>
    <recommendedName>
        <fullName evidence="12">Peptidase S1 domain-containing protein</fullName>
    </recommendedName>
</protein>
<proteinExistence type="inferred from homology"/>
<keyword evidence="2" id="KW-0479">Metal-binding</keyword>
<evidence type="ECO:0000256" key="3">
    <source>
        <dbReference type="ARBA" id="ARBA00022729"/>
    </source>
</evidence>
<dbReference type="PRINTS" id="PR00722">
    <property type="entry name" value="CHYMOTRYPSIN"/>
</dbReference>
<dbReference type="SUPFAM" id="SSF50494">
    <property type="entry name" value="Trypsin-like serine proteases"/>
    <property type="match status" value="1"/>
</dbReference>
<dbReference type="PANTHER" id="PTHR24256">
    <property type="entry name" value="TRYPTASE-RELATED"/>
    <property type="match status" value="1"/>
</dbReference>
<evidence type="ECO:0000259" key="12">
    <source>
        <dbReference type="PROSITE" id="PS50240"/>
    </source>
</evidence>
<dbReference type="GO" id="GO:0006508">
    <property type="term" value="P:proteolysis"/>
    <property type="evidence" value="ECO:0007669"/>
    <property type="project" value="UniProtKB-KW"/>
</dbReference>
<dbReference type="CDD" id="cd00190">
    <property type="entry name" value="Tryp_SPc"/>
    <property type="match status" value="1"/>
</dbReference>